<dbReference type="InterPro" id="IPR002539">
    <property type="entry name" value="MaoC-like_dom"/>
</dbReference>
<comment type="caution">
    <text evidence="3">The sequence shown here is derived from an EMBL/GenBank/DDBJ whole genome shotgun (WGS) entry which is preliminary data.</text>
</comment>
<dbReference type="STRING" id="223184.AS25_01215"/>
<dbReference type="GO" id="GO:0004312">
    <property type="term" value="F:fatty acid synthase activity"/>
    <property type="evidence" value="ECO:0007669"/>
    <property type="project" value="InterPro"/>
</dbReference>
<dbReference type="eggNOG" id="COG2030">
    <property type="taxonomic scope" value="Bacteria"/>
</dbReference>
<comment type="similarity">
    <text evidence="1">Belongs to the enoyl-CoA hydratase/isomerase family.</text>
</comment>
<gene>
    <name evidence="3" type="ORF">AS25_01215</name>
</gene>
<accession>A0A0B0DFI8</accession>
<evidence type="ECO:0000256" key="1">
    <source>
        <dbReference type="ARBA" id="ARBA00005254"/>
    </source>
</evidence>
<proteinExistence type="inferred from homology"/>
<reference evidence="3 4" key="1">
    <citation type="submission" date="2014-09" db="EMBL/GenBank/DDBJ databases">
        <title>High-quality draft genome sequence of Kocuria marina SO9-6, an actinobacterium isolated from a copper mine.</title>
        <authorList>
            <person name="Castro D.B."/>
            <person name="Pereira L.B."/>
            <person name="Silva M.V."/>
            <person name="Silva B.P."/>
            <person name="Zanardi B.R."/>
            <person name="Carlos C."/>
            <person name="Belgini D.R."/>
            <person name="Limache E.G."/>
            <person name="Lacerda G.V."/>
            <person name="Nery M.B."/>
            <person name="Gomes M.B."/>
            <person name="Souza S."/>
            <person name="Silva T.M."/>
            <person name="Rodrigues V.D."/>
            <person name="Paulino L.C."/>
            <person name="Vicentini R."/>
            <person name="Ferraz L.F."/>
            <person name="Ottoboni L.M."/>
        </authorList>
    </citation>
    <scope>NUCLEOTIDE SEQUENCE [LARGE SCALE GENOMIC DNA]</scope>
    <source>
        <strain evidence="3 4">SO9-6</strain>
    </source>
</reference>
<dbReference type="CDD" id="cd03453">
    <property type="entry name" value="SAV4209_like"/>
    <property type="match status" value="1"/>
</dbReference>
<dbReference type="Gene3D" id="3.10.129.10">
    <property type="entry name" value="Hotdog Thioesterase"/>
    <property type="match status" value="1"/>
</dbReference>
<feature type="domain" description="MaoC-like" evidence="2">
    <location>
        <begin position="15"/>
        <end position="96"/>
    </location>
</feature>
<name>A0A0B0DFI8_9MICC</name>
<dbReference type="InterPro" id="IPR003965">
    <property type="entry name" value="Fatty_acid_synthase"/>
</dbReference>
<evidence type="ECO:0000313" key="4">
    <source>
        <dbReference type="Proteomes" id="UP000030664"/>
    </source>
</evidence>
<dbReference type="PRINTS" id="PR01483">
    <property type="entry name" value="FASYNTHASE"/>
</dbReference>
<dbReference type="SUPFAM" id="SSF54637">
    <property type="entry name" value="Thioesterase/thiol ester dehydrase-isomerase"/>
    <property type="match status" value="1"/>
</dbReference>
<evidence type="ECO:0000259" key="2">
    <source>
        <dbReference type="Pfam" id="PF01575"/>
    </source>
</evidence>
<dbReference type="PANTHER" id="PTHR43841:SF3">
    <property type="entry name" value="(3R)-HYDROXYACYL-ACP DEHYDRATASE SUBUNIT HADB"/>
    <property type="match status" value="1"/>
</dbReference>
<dbReference type="Pfam" id="PF01575">
    <property type="entry name" value="MaoC_dehydratas"/>
    <property type="match status" value="1"/>
</dbReference>
<protein>
    <submittedName>
        <fullName evidence="3">Acyl dehydratase</fullName>
    </submittedName>
</protein>
<dbReference type="PANTHER" id="PTHR43841">
    <property type="entry name" value="3-HYDROXYACYL-THIOESTER DEHYDRATASE HTDX-RELATED"/>
    <property type="match status" value="1"/>
</dbReference>
<dbReference type="EMBL" id="JROM01000007">
    <property type="protein sequence ID" value="KHE75470.1"/>
    <property type="molecule type" value="Genomic_DNA"/>
</dbReference>
<dbReference type="GO" id="GO:0006633">
    <property type="term" value="P:fatty acid biosynthetic process"/>
    <property type="evidence" value="ECO:0007669"/>
    <property type="project" value="InterPro"/>
</dbReference>
<dbReference type="InterPro" id="IPR029069">
    <property type="entry name" value="HotDog_dom_sf"/>
</dbReference>
<sequence length="160" mass="17113">MNITFDELEKGQSIGERRVEVSRADLVRYAGASGDFNPIHWNQDFAQGVGLPNVIAHGMFTMGAAVALVTEWAGDPGAVVDYQTRFSKPVVVPNAFEDRVVPSTALTASGVIGVVDPEARTVRVDLTVTAPDLSEPDTDPATAKELKVLVKAQAVVKFPH</sequence>
<dbReference type="AlphaFoldDB" id="A0A0B0DFI8"/>
<evidence type="ECO:0000313" key="3">
    <source>
        <dbReference type="EMBL" id="KHE75470.1"/>
    </source>
</evidence>
<organism evidence="3 4">
    <name type="scientific">Kocuria marina</name>
    <dbReference type="NCBI Taxonomy" id="223184"/>
    <lineage>
        <taxon>Bacteria</taxon>
        <taxon>Bacillati</taxon>
        <taxon>Actinomycetota</taxon>
        <taxon>Actinomycetes</taxon>
        <taxon>Micrococcales</taxon>
        <taxon>Micrococcaceae</taxon>
        <taxon>Kocuria</taxon>
    </lineage>
</organism>
<dbReference type="GO" id="GO:0005835">
    <property type="term" value="C:fatty acid synthase complex"/>
    <property type="evidence" value="ECO:0007669"/>
    <property type="project" value="InterPro"/>
</dbReference>
<dbReference type="Proteomes" id="UP000030664">
    <property type="component" value="Unassembled WGS sequence"/>
</dbReference>
<dbReference type="RefSeq" id="WP_035960065.1">
    <property type="nucleotide sequence ID" value="NZ_JROM01000007.1"/>
</dbReference>